<name>A0A9X2SA18_9BACL</name>
<protein>
    <submittedName>
        <fullName evidence="1">Uncharacterized protein</fullName>
    </submittedName>
</protein>
<evidence type="ECO:0000313" key="1">
    <source>
        <dbReference type="EMBL" id="MCR2806074.1"/>
    </source>
</evidence>
<comment type="caution">
    <text evidence="1">The sequence shown here is derived from an EMBL/GenBank/DDBJ whole genome shotgun (WGS) entry which is preliminary data.</text>
</comment>
<accession>A0A9X2SA18</accession>
<dbReference type="EMBL" id="JANIPJ010000015">
    <property type="protein sequence ID" value="MCR2806074.1"/>
    <property type="molecule type" value="Genomic_DNA"/>
</dbReference>
<dbReference type="RefSeq" id="WP_257449188.1">
    <property type="nucleotide sequence ID" value="NZ_JANIPJ010000015.1"/>
</dbReference>
<organism evidence="1 2">
    <name type="scientific">Paenibacillus soyae</name>
    <dbReference type="NCBI Taxonomy" id="2969249"/>
    <lineage>
        <taxon>Bacteria</taxon>
        <taxon>Bacillati</taxon>
        <taxon>Bacillota</taxon>
        <taxon>Bacilli</taxon>
        <taxon>Bacillales</taxon>
        <taxon>Paenibacillaceae</taxon>
        <taxon>Paenibacillus</taxon>
    </lineage>
</organism>
<proteinExistence type="predicted"/>
<dbReference type="AlphaFoldDB" id="A0A9X2SA18"/>
<dbReference type="Proteomes" id="UP001141950">
    <property type="component" value="Unassembled WGS sequence"/>
</dbReference>
<sequence>MSLKLVPLRISSGWRVTYNEFFEADPDSFVDENHKHAWEFKEDLLQLDHDRKRTLDLGWYPEFNPKGKYRLVLIDSEDKEQPDWENPLYVFETRNFKEIIEKVEFVLNEVSYCRM</sequence>
<keyword evidence="2" id="KW-1185">Reference proteome</keyword>
<gene>
    <name evidence="1" type="ORF">NQZ67_19505</name>
</gene>
<evidence type="ECO:0000313" key="2">
    <source>
        <dbReference type="Proteomes" id="UP001141950"/>
    </source>
</evidence>
<reference evidence="1" key="1">
    <citation type="submission" date="2022-08" db="EMBL/GenBank/DDBJ databases">
        <title>The genomic sequence of strain Paenibacillus sp. SCIV0701.</title>
        <authorList>
            <person name="Zhao H."/>
        </authorList>
    </citation>
    <scope>NUCLEOTIDE SEQUENCE</scope>
    <source>
        <strain evidence="1">SCIV0701</strain>
    </source>
</reference>